<feature type="compositionally biased region" description="Low complexity" evidence="1">
    <location>
        <begin position="17"/>
        <end position="28"/>
    </location>
</feature>
<feature type="region of interest" description="Disordered" evidence="1">
    <location>
        <begin position="1"/>
        <end position="44"/>
    </location>
</feature>
<dbReference type="Gene3D" id="3.40.33.10">
    <property type="entry name" value="CAP"/>
    <property type="match status" value="1"/>
</dbReference>
<feature type="domain" description="SCP" evidence="2">
    <location>
        <begin position="59"/>
        <end position="172"/>
    </location>
</feature>
<proteinExistence type="predicted"/>
<protein>
    <recommendedName>
        <fullName evidence="2">SCP domain-containing protein</fullName>
    </recommendedName>
</protein>
<keyword evidence="4" id="KW-1185">Reference proteome</keyword>
<dbReference type="EMBL" id="BAAATR010000089">
    <property type="protein sequence ID" value="GAA2281684.1"/>
    <property type="molecule type" value="Genomic_DNA"/>
</dbReference>
<organism evidence="3 4">
    <name type="scientific">Kitasatospora cystarginea</name>
    <dbReference type="NCBI Taxonomy" id="58350"/>
    <lineage>
        <taxon>Bacteria</taxon>
        <taxon>Bacillati</taxon>
        <taxon>Actinomycetota</taxon>
        <taxon>Actinomycetes</taxon>
        <taxon>Kitasatosporales</taxon>
        <taxon>Streptomycetaceae</taxon>
        <taxon>Kitasatospora</taxon>
    </lineage>
</organism>
<name>A0ABN3F1J0_9ACTN</name>
<feature type="compositionally biased region" description="Polar residues" evidence="1">
    <location>
        <begin position="1"/>
        <end position="14"/>
    </location>
</feature>
<evidence type="ECO:0000313" key="4">
    <source>
        <dbReference type="Proteomes" id="UP001500305"/>
    </source>
</evidence>
<gene>
    <name evidence="3" type="ORF">GCM10010430_79590</name>
</gene>
<dbReference type="RefSeq" id="WP_344641445.1">
    <property type="nucleotide sequence ID" value="NZ_BAAATR010000089.1"/>
</dbReference>
<reference evidence="3 4" key="1">
    <citation type="journal article" date="2019" name="Int. J. Syst. Evol. Microbiol.">
        <title>The Global Catalogue of Microorganisms (GCM) 10K type strain sequencing project: providing services to taxonomists for standard genome sequencing and annotation.</title>
        <authorList>
            <consortium name="The Broad Institute Genomics Platform"/>
            <consortium name="The Broad Institute Genome Sequencing Center for Infectious Disease"/>
            <person name="Wu L."/>
            <person name="Ma J."/>
        </authorList>
    </citation>
    <scope>NUCLEOTIDE SEQUENCE [LARGE SCALE GENOMIC DNA]</scope>
    <source>
        <strain evidence="3 4">JCM 7356</strain>
    </source>
</reference>
<evidence type="ECO:0000259" key="2">
    <source>
        <dbReference type="Pfam" id="PF00188"/>
    </source>
</evidence>
<dbReference type="Pfam" id="PF00188">
    <property type="entry name" value="CAP"/>
    <property type="match status" value="1"/>
</dbReference>
<evidence type="ECO:0000313" key="3">
    <source>
        <dbReference type="EMBL" id="GAA2281684.1"/>
    </source>
</evidence>
<dbReference type="InterPro" id="IPR035940">
    <property type="entry name" value="CAP_sf"/>
</dbReference>
<comment type="caution">
    <text evidence="3">The sequence shown here is derived from an EMBL/GenBank/DDBJ whole genome shotgun (WGS) entry which is preliminary data.</text>
</comment>
<dbReference type="Proteomes" id="UP001500305">
    <property type="component" value="Unassembled WGS sequence"/>
</dbReference>
<dbReference type="PANTHER" id="PTHR31157:SF1">
    <property type="entry name" value="SCP DOMAIN-CONTAINING PROTEIN"/>
    <property type="match status" value="1"/>
</dbReference>
<evidence type="ECO:0000256" key="1">
    <source>
        <dbReference type="SAM" id="MobiDB-lite"/>
    </source>
</evidence>
<dbReference type="CDD" id="cd05379">
    <property type="entry name" value="CAP_bacterial"/>
    <property type="match status" value="1"/>
</dbReference>
<dbReference type="SUPFAM" id="SSF55797">
    <property type="entry name" value="PR-1-like"/>
    <property type="match status" value="1"/>
</dbReference>
<accession>A0ABN3F1J0</accession>
<sequence>MPTGTSSGTPTVRKTQARPASSAPAIPAGRKPTGSVTHSAPVAGTPATGTAARFAQQIVDAVNAERAKAGCKPLTVNAKLQAVAQEHSDDMAARNYYEHDTPEGVDPGTRITNAGYGWQNWGENIYQSPKDPATAMDGWMNSPAHRDNILDCVFTQTGVGVNLSANGPWWTEDFARPQ</sequence>
<dbReference type="PANTHER" id="PTHR31157">
    <property type="entry name" value="SCP DOMAIN-CONTAINING PROTEIN"/>
    <property type="match status" value="1"/>
</dbReference>
<dbReference type="InterPro" id="IPR014044">
    <property type="entry name" value="CAP_dom"/>
</dbReference>